<feature type="binding site" evidence="5">
    <location>
        <begin position="290"/>
        <end position="293"/>
    </location>
    <ligand>
        <name>pyridoxal 5'-phosphate</name>
        <dbReference type="ChEBI" id="CHEBI:597326"/>
    </ligand>
</feature>
<comment type="catalytic activity">
    <reaction evidence="5 8">
        <text>meso-2,6-diaminopimelate + H(+) = L-lysine + CO2</text>
        <dbReference type="Rhea" id="RHEA:15101"/>
        <dbReference type="ChEBI" id="CHEBI:15378"/>
        <dbReference type="ChEBI" id="CHEBI:16526"/>
        <dbReference type="ChEBI" id="CHEBI:32551"/>
        <dbReference type="ChEBI" id="CHEBI:57791"/>
        <dbReference type="EC" id="4.1.1.20"/>
    </reaction>
</comment>
<dbReference type="RefSeq" id="WP_273379055.1">
    <property type="nucleotide sequence ID" value="NZ_PIUK01000057.1"/>
</dbReference>
<dbReference type="GO" id="GO:0008836">
    <property type="term" value="F:diaminopimelate decarboxylase activity"/>
    <property type="evidence" value="ECO:0007669"/>
    <property type="project" value="UniProtKB-UniRule"/>
</dbReference>
<dbReference type="InterPro" id="IPR000183">
    <property type="entry name" value="Orn/DAP/Arg_de-COase"/>
</dbReference>
<organism evidence="11 12">
    <name type="scientific">Symbiobacterium thermophilum</name>
    <dbReference type="NCBI Taxonomy" id="2734"/>
    <lineage>
        <taxon>Bacteria</taxon>
        <taxon>Bacillati</taxon>
        <taxon>Bacillota</taxon>
        <taxon>Clostridia</taxon>
        <taxon>Eubacteriales</taxon>
        <taxon>Symbiobacteriaceae</taxon>
        <taxon>Symbiobacterium</taxon>
    </lineage>
</organism>
<dbReference type="EC" id="4.1.1.20" evidence="5 6"/>
<dbReference type="PRINTS" id="PR01181">
    <property type="entry name" value="DAPDCRBXLASE"/>
</dbReference>
<dbReference type="InterPro" id="IPR002986">
    <property type="entry name" value="DAP_deCOOHase_LysA"/>
</dbReference>
<comment type="similarity">
    <text evidence="5">Belongs to the Orn/Lys/Arg decarboxylase class-II family. LysA subfamily.</text>
</comment>
<dbReference type="CDD" id="cd06828">
    <property type="entry name" value="PLPDE_III_DapDC"/>
    <property type="match status" value="1"/>
</dbReference>
<sequence length="443" mass="47570">MHFYGTASRNGQGHLTIGGVDVVDLAREFGTPLYVMDEELIRQNCRAYVAAFRDHYPDFDVAYASKAFLCTAMAALVAQEGLSLDVVSGGEIATALQAGFPMDRTYFHGNNKTAEEIRLALEAGVGRFVVDSLHELELLNRLAGERGTTARALLRVTPGVEAHTHEYISTGQLDSKFGIPIEGGQALDAARAALQADHVELLGFHCHIGSQIFDLTGYRVAADRMLAFAAAVREETGFTPSELSLGGGLGVRYVEGDRPLPPADLVACLAEAVRSGAAERALPLPKLIVEPGRSIVAEAGTTLYTVGTIKEIPGVRTYLSVDGGMGDNIRPALYHARYECAVANKLDSDRTRIVTVVGRYCESGDVLLTDAAVAADVAPGDLLAVFATGAYNYSMASRYNRFPTPAVVFVRDGRADLVVRRETFADMAACDVLPPRFRPRAEA</sequence>
<evidence type="ECO:0000256" key="2">
    <source>
        <dbReference type="ARBA" id="ARBA00022793"/>
    </source>
</evidence>
<dbReference type="InterPro" id="IPR022657">
    <property type="entry name" value="De-COase2_CS"/>
</dbReference>
<dbReference type="FunFam" id="3.20.20.10:FF:000003">
    <property type="entry name" value="Diaminopimelate decarboxylase"/>
    <property type="match status" value="1"/>
</dbReference>
<dbReference type="InterPro" id="IPR022643">
    <property type="entry name" value="De-COase2_C"/>
</dbReference>
<dbReference type="AlphaFoldDB" id="A0A953IB29"/>
<feature type="binding site" evidence="5">
    <location>
        <position position="391"/>
    </location>
    <ligand>
        <name>substrate</name>
    </ligand>
</feature>
<evidence type="ECO:0000259" key="10">
    <source>
        <dbReference type="Pfam" id="PF02784"/>
    </source>
</evidence>
<evidence type="ECO:0000256" key="3">
    <source>
        <dbReference type="ARBA" id="ARBA00022898"/>
    </source>
</evidence>
<evidence type="ECO:0000256" key="8">
    <source>
        <dbReference type="RuleBase" id="RU003738"/>
    </source>
</evidence>
<dbReference type="PROSITE" id="PS00879">
    <property type="entry name" value="ODR_DC_2_2"/>
    <property type="match status" value="1"/>
</dbReference>
<proteinExistence type="inferred from homology"/>
<keyword evidence="3 5" id="KW-0663">Pyridoxal phosphate</keyword>
<evidence type="ECO:0000256" key="4">
    <source>
        <dbReference type="ARBA" id="ARBA00023239"/>
    </source>
</evidence>
<dbReference type="Pfam" id="PF02784">
    <property type="entry name" value="Orn_Arg_deC_N"/>
    <property type="match status" value="1"/>
</dbReference>
<evidence type="ECO:0000256" key="1">
    <source>
        <dbReference type="ARBA" id="ARBA00001933"/>
    </source>
</evidence>
<dbReference type="PROSITE" id="PS00878">
    <property type="entry name" value="ODR_DC_2_1"/>
    <property type="match status" value="1"/>
</dbReference>
<dbReference type="EMBL" id="PIUK01000057">
    <property type="protein sequence ID" value="MBY6276084.1"/>
    <property type="molecule type" value="Genomic_DNA"/>
</dbReference>
<dbReference type="GO" id="GO:0009089">
    <property type="term" value="P:lysine biosynthetic process via diaminopimelate"/>
    <property type="evidence" value="ECO:0007669"/>
    <property type="project" value="UniProtKB-UniRule"/>
</dbReference>
<comment type="caution">
    <text evidence="11">The sequence shown here is derived from an EMBL/GenBank/DDBJ whole genome shotgun (WGS) entry which is preliminary data.</text>
</comment>
<keyword evidence="2 5" id="KW-0210">Decarboxylase</keyword>
<accession>A0A953IB29</accession>
<evidence type="ECO:0000256" key="5">
    <source>
        <dbReference type="HAMAP-Rule" id="MF_02120"/>
    </source>
</evidence>
<dbReference type="NCBIfam" id="TIGR01048">
    <property type="entry name" value="lysA"/>
    <property type="match status" value="1"/>
</dbReference>
<evidence type="ECO:0000313" key="11">
    <source>
        <dbReference type="EMBL" id="MBY6276084.1"/>
    </source>
</evidence>
<dbReference type="SUPFAM" id="SSF51419">
    <property type="entry name" value="PLP-binding barrel"/>
    <property type="match status" value="1"/>
</dbReference>
<reference evidence="11" key="1">
    <citation type="submission" date="2017-11" db="EMBL/GenBank/DDBJ databases">
        <title>Three new genomes from thermophilic consortium.</title>
        <authorList>
            <person name="Quaggio R."/>
            <person name="Amgarten D."/>
            <person name="Setubal J.C."/>
        </authorList>
    </citation>
    <scope>NUCLEOTIDE SEQUENCE</scope>
    <source>
        <strain evidence="11">ZCTH01-B2</strain>
    </source>
</reference>
<feature type="binding site" evidence="5">
    <location>
        <position position="248"/>
    </location>
    <ligand>
        <name>pyridoxal 5'-phosphate</name>
        <dbReference type="ChEBI" id="CHEBI:597326"/>
    </ligand>
</feature>
<evidence type="ECO:0000256" key="6">
    <source>
        <dbReference type="NCBIfam" id="TIGR01048"/>
    </source>
</evidence>
<dbReference type="Proteomes" id="UP000732377">
    <property type="component" value="Unassembled WGS sequence"/>
</dbReference>
<dbReference type="Pfam" id="PF00278">
    <property type="entry name" value="Orn_DAP_Arg_deC"/>
    <property type="match status" value="1"/>
</dbReference>
<comment type="pathway">
    <text evidence="5 8">Amino-acid biosynthesis; L-lysine biosynthesis via DAP pathway; L-lysine from DL-2,6-diaminopimelate: step 1/1.</text>
</comment>
<feature type="modified residue" description="N6-(pyridoxal phosphate)lysine" evidence="5 7">
    <location>
        <position position="66"/>
    </location>
</feature>
<evidence type="ECO:0000259" key="9">
    <source>
        <dbReference type="Pfam" id="PF00278"/>
    </source>
</evidence>
<evidence type="ECO:0000313" key="12">
    <source>
        <dbReference type="Proteomes" id="UP000732377"/>
    </source>
</evidence>
<comment type="function">
    <text evidence="5">Specifically catalyzes the decarboxylation of meso-diaminopimelate (meso-DAP) to L-lysine.</text>
</comment>
<dbReference type="InterPro" id="IPR029066">
    <property type="entry name" value="PLP-binding_barrel"/>
</dbReference>
<evidence type="ECO:0000256" key="7">
    <source>
        <dbReference type="PIRSR" id="PIRSR600183-50"/>
    </source>
</evidence>
<feature type="domain" description="Orn/DAP/Arg decarboxylase 2 C-terminal" evidence="9">
    <location>
        <begin position="34"/>
        <end position="389"/>
    </location>
</feature>
<feature type="binding site" evidence="5">
    <location>
        <position position="362"/>
    </location>
    <ligand>
        <name>substrate</name>
    </ligand>
</feature>
<dbReference type="Gene3D" id="2.40.37.10">
    <property type="entry name" value="Lyase, Ornithine Decarboxylase, Chain A, domain 1"/>
    <property type="match status" value="1"/>
</dbReference>
<protein>
    <recommendedName>
        <fullName evidence="5 6">Diaminopimelate decarboxylase</fullName>
        <shortName evidence="5">DAP decarboxylase</shortName>
        <shortName evidence="5">DAPDC</shortName>
        <ecNumber evidence="5 6">4.1.1.20</ecNumber>
    </recommendedName>
</protein>
<feature type="active site" description="Proton donor" evidence="7">
    <location>
        <position position="361"/>
    </location>
</feature>
<dbReference type="InterPro" id="IPR022653">
    <property type="entry name" value="De-COase2_pyr-phos_BS"/>
</dbReference>
<keyword evidence="5" id="KW-0028">Amino-acid biosynthesis</keyword>
<dbReference type="InterPro" id="IPR009006">
    <property type="entry name" value="Ala_racemase/Decarboxylase_C"/>
</dbReference>
<feature type="binding site" evidence="5">
    <location>
        <position position="391"/>
    </location>
    <ligand>
        <name>pyridoxal 5'-phosphate</name>
        <dbReference type="ChEBI" id="CHEBI:597326"/>
    </ligand>
</feature>
<feature type="binding site" evidence="5">
    <location>
        <position position="293"/>
    </location>
    <ligand>
        <name>substrate</name>
    </ligand>
</feature>
<gene>
    <name evidence="5 11" type="primary">lysA</name>
    <name evidence="11" type="ORF">CWE10_07670</name>
</gene>
<dbReference type="PANTHER" id="PTHR43727:SF2">
    <property type="entry name" value="GROUP IV DECARBOXYLASE"/>
    <property type="match status" value="1"/>
</dbReference>
<dbReference type="HAMAP" id="MF_02120">
    <property type="entry name" value="LysA"/>
    <property type="match status" value="1"/>
</dbReference>
<comment type="cofactor">
    <cofactor evidence="1 5 7 8">
        <name>pyridoxal 5'-phosphate</name>
        <dbReference type="ChEBI" id="CHEBI:597326"/>
    </cofactor>
</comment>
<keyword evidence="4 5" id="KW-0456">Lyase</keyword>
<dbReference type="InterPro" id="IPR022644">
    <property type="entry name" value="De-COase2_N"/>
</dbReference>
<dbReference type="PRINTS" id="PR01179">
    <property type="entry name" value="ODADCRBXLASE"/>
</dbReference>
<feature type="binding site" evidence="5">
    <location>
        <position position="330"/>
    </location>
    <ligand>
        <name>substrate</name>
    </ligand>
</feature>
<keyword evidence="5 8" id="KW-0457">Lysine biosynthesis</keyword>
<name>A0A953IB29_SYMTR</name>
<dbReference type="GO" id="GO:0030170">
    <property type="term" value="F:pyridoxal phosphate binding"/>
    <property type="evidence" value="ECO:0007669"/>
    <property type="project" value="UniProtKB-UniRule"/>
</dbReference>
<dbReference type="Gene3D" id="3.20.20.10">
    <property type="entry name" value="Alanine racemase"/>
    <property type="match status" value="1"/>
</dbReference>
<dbReference type="SUPFAM" id="SSF50621">
    <property type="entry name" value="Alanine racemase C-terminal domain-like"/>
    <property type="match status" value="1"/>
</dbReference>
<dbReference type="PANTHER" id="PTHR43727">
    <property type="entry name" value="DIAMINOPIMELATE DECARBOXYLASE"/>
    <property type="match status" value="1"/>
</dbReference>
<feature type="binding site" evidence="5">
    <location>
        <position position="334"/>
    </location>
    <ligand>
        <name>substrate</name>
    </ligand>
</feature>
<comment type="subunit">
    <text evidence="5">Homodimer.</text>
</comment>
<feature type="domain" description="Orn/DAP/Arg decarboxylase 2 N-terminal" evidence="10">
    <location>
        <begin position="47"/>
        <end position="297"/>
    </location>
</feature>